<dbReference type="EMBL" id="WBOT01000001">
    <property type="protein sequence ID" value="KAB2335076.1"/>
    <property type="molecule type" value="Genomic_DNA"/>
</dbReference>
<dbReference type="RefSeq" id="WP_151571760.1">
    <property type="nucleotide sequence ID" value="NZ_WBOT01000001.1"/>
</dbReference>
<gene>
    <name evidence="1" type="ORF">F7732_00430</name>
</gene>
<comment type="caution">
    <text evidence="1">The sequence shown here is derived from an EMBL/GenBank/DDBJ whole genome shotgun (WGS) entry which is preliminary data.</text>
</comment>
<name>A0A7V7UWL1_9BACI</name>
<dbReference type="OrthoDB" id="1918216at2"/>
<dbReference type="Proteomes" id="UP000441354">
    <property type="component" value="Unassembled WGS sequence"/>
</dbReference>
<evidence type="ECO:0000313" key="1">
    <source>
        <dbReference type="EMBL" id="KAB2335076.1"/>
    </source>
</evidence>
<reference evidence="1 2" key="1">
    <citation type="journal article" date="2014" name="Arch. Microbiol.">
        <title>Bacillus mesophilum sp. nov., strain IITR-54T, a novel 4-chlorobiphenyl dechlorinating bacterium.</title>
        <authorList>
            <person name="Manickam N."/>
            <person name="Singh N.K."/>
            <person name="Bajaj A."/>
            <person name="Kumar R.M."/>
            <person name="Kaur G."/>
            <person name="Kaur N."/>
            <person name="Bala M."/>
            <person name="Kumar A."/>
            <person name="Mayilraj S."/>
        </authorList>
    </citation>
    <scope>NUCLEOTIDE SEQUENCE [LARGE SCALE GENOMIC DNA]</scope>
    <source>
        <strain evidence="1 2">IITR-54</strain>
    </source>
</reference>
<accession>A0A7V7UWL1</accession>
<keyword evidence="2" id="KW-1185">Reference proteome</keyword>
<proteinExistence type="predicted"/>
<dbReference type="AlphaFoldDB" id="A0A7V7UWL1"/>
<evidence type="ECO:0000313" key="2">
    <source>
        <dbReference type="Proteomes" id="UP000441354"/>
    </source>
</evidence>
<protein>
    <recommendedName>
        <fullName evidence="3">Transglycosylase</fullName>
    </recommendedName>
</protein>
<evidence type="ECO:0008006" key="3">
    <source>
        <dbReference type="Google" id="ProtNLM"/>
    </source>
</evidence>
<organism evidence="1 2">
    <name type="scientific">Bacillus mesophilum</name>
    <dbReference type="NCBI Taxonomy" id="1071718"/>
    <lineage>
        <taxon>Bacteria</taxon>
        <taxon>Bacillati</taxon>
        <taxon>Bacillota</taxon>
        <taxon>Bacilli</taxon>
        <taxon>Bacillales</taxon>
        <taxon>Bacillaceae</taxon>
        <taxon>Bacillus</taxon>
    </lineage>
</organism>
<sequence>MTSASVNCDKCKQDFKLKSTKKKMYEDGDKGKVFVHYFSCPHCHKKYPTNVESDEINELVKRQKVLKKKIPNTVDLVPLEAIYKEMDDNAAKIKSLSAEYKMLFNYDNNSN</sequence>